<feature type="compositionally biased region" description="Polar residues" evidence="1">
    <location>
        <begin position="539"/>
        <end position="559"/>
    </location>
</feature>
<feature type="compositionally biased region" description="Low complexity" evidence="1">
    <location>
        <begin position="113"/>
        <end position="130"/>
    </location>
</feature>
<feature type="compositionally biased region" description="Polar residues" evidence="1">
    <location>
        <begin position="624"/>
        <end position="643"/>
    </location>
</feature>
<feature type="compositionally biased region" description="Polar residues" evidence="1">
    <location>
        <begin position="576"/>
        <end position="589"/>
    </location>
</feature>
<proteinExistence type="predicted"/>
<protein>
    <recommendedName>
        <fullName evidence="4">SAP domain-containing protein</fullName>
    </recommendedName>
</protein>
<feature type="compositionally biased region" description="Pro residues" evidence="1">
    <location>
        <begin position="651"/>
        <end position="660"/>
    </location>
</feature>
<evidence type="ECO:0000256" key="1">
    <source>
        <dbReference type="SAM" id="MobiDB-lite"/>
    </source>
</evidence>
<gene>
    <name evidence="2" type="ORF">EXIGLDRAFT_831780</name>
</gene>
<feature type="region of interest" description="Disordered" evidence="1">
    <location>
        <begin position="108"/>
        <end position="146"/>
    </location>
</feature>
<dbReference type="InParanoid" id="A0A165MAU2"/>
<dbReference type="STRING" id="1314781.A0A165MAU2"/>
<dbReference type="EMBL" id="KV425913">
    <property type="protein sequence ID" value="KZV99004.1"/>
    <property type="molecule type" value="Genomic_DNA"/>
</dbReference>
<evidence type="ECO:0000313" key="3">
    <source>
        <dbReference type="Proteomes" id="UP000077266"/>
    </source>
</evidence>
<feature type="compositionally biased region" description="Low complexity" evidence="1">
    <location>
        <begin position="661"/>
        <end position="674"/>
    </location>
</feature>
<keyword evidence="3" id="KW-1185">Reference proteome</keyword>
<evidence type="ECO:0008006" key="4">
    <source>
        <dbReference type="Google" id="ProtNLM"/>
    </source>
</evidence>
<dbReference type="OrthoDB" id="5964929at2759"/>
<evidence type="ECO:0000313" key="2">
    <source>
        <dbReference type="EMBL" id="KZV99004.1"/>
    </source>
</evidence>
<feature type="region of interest" description="Disordered" evidence="1">
    <location>
        <begin position="743"/>
        <end position="762"/>
    </location>
</feature>
<feature type="compositionally biased region" description="Pro residues" evidence="1">
    <location>
        <begin position="272"/>
        <end position="286"/>
    </location>
</feature>
<feature type="region of interest" description="Disordered" evidence="1">
    <location>
        <begin position="461"/>
        <end position="700"/>
    </location>
</feature>
<dbReference type="Proteomes" id="UP000077266">
    <property type="component" value="Unassembled WGS sequence"/>
</dbReference>
<reference evidence="2 3" key="1">
    <citation type="journal article" date="2016" name="Mol. Biol. Evol.">
        <title>Comparative Genomics of Early-Diverging Mushroom-Forming Fungi Provides Insights into the Origins of Lignocellulose Decay Capabilities.</title>
        <authorList>
            <person name="Nagy L.G."/>
            <person name="Riley R."/>
            <person name="Tritt A."/>
            <person name="Adam C."/>
            <person name="Daum C."/>
            <person name="Floudas D."/>
            <person name="Sun H."/>
            <person name="Yadav J.S."/>
            <person name="Pangilinan J."/>
            <person name="Larsson K.H."/>
            <person name="Matsuura K."/>
            <person name="Barry K."/>
            <person name="Labutti K."/>
            <person name="Kuo R."/>
            <person name="Ohm R.A."/>
            <person name="Bhattacharya S.S."/>
            <person name="Shirouzu T."/>
            <person name="Yoshinaga Y."/>
            <person name="Martin F.M."/>
            <person name="Grigoriev I.V."/>
            <person name="Hibbett D.S."/>
        </authorList>
    </citation>
    <scope>NUCLEOTIDE SEQUENCE [LARGE SCALE GENOMIC DNA]</scope>
    <source>
        <strain evidence="2 3">HHB12029</strain>
    </source>
</reference>
<feature type="region of interest" description="Disordered" evidence="1">
    <location>
        <begin position="265"/>
        <end position="305"/>
    </location>
</feature>
<accession>A0A165MAU2</accession>
<sequence>MTADILFNSPALHSLKREQLVKLCKKHGIKASGKNVDLVDKLKAHAATLPPDALDAAPHDYDQTSIASDNEGDATVATIILDDPAPRMSEQWEVLQDVTAQDDQFADLDLPKSKSGTVSSSNSGSSRLQSEFGGDHSGSKGQTSTVGSSIKSFASSLMRAGSVLALNKAASSSRLDLAPMDIDEEVGNYSLFASAKEYDSASLALAPALCNEDAPPDDPDAPPTIRLVSGPSLSWGSETPALKPFTTAFQLADNSPIAGRKLYPTLEDDVPSAPPSPTRLAPPTPSRTPSQRRSPLPPPFVFGSPEAKVSNSQFQSAANAVLDEMNKRLGVVGTSAALDLNILDKDKTHLPAQNELIGLGGSGNGGDRFARAHEAHFGKMDSILNHYAARRNSPDKGTDTAVGGKRKAGAMEEDEKKRLFMTAEEDGEETRSPKRQRVQVAEPQAVETVVVKNDDVKRKLEISRARRRSSRGRVSVGPTPGPVKGGFMSTAKSFVSRVWSRSTTTKPAVKPAPVKSSLAPKPAPPQVRVTKPALGPVSKPSTLSSTSQRVPSARSTPQAQGLGRKVSASSKAADMSITSTRTATSSGIPSFSGATSRKSSTSSRSSLQPGPVRPRTESRLMAPTASSLARMQNPVRTNKSSLASVRETPSTIPPVPPLPTLAPITNAPTTTAATGESAQDGTTVVVKPKPAPLAPRRPRISRSKVIAKLGEKRAASHGTDSLKHTRRSLAAKERIGDKRMSIEHAARKRIRQSELHRAERKL</sequence>
<name>A0A165MAU2_EXIGL</name>
<organism evidence="2 3">
    <name type="scientific">Exidia glandulosa HHB12029</name>
    <dbReference type="NCBI Taxonomy" id="1314781"/>
    <lineage>
        <taxon>Eukaryota</taxon>
        <taxon>Fungi</taxon>
        <taxon>Dikarya</taxon>
        <taxon>Basidiomycota</taxon>
        <taxon>Agaricomycotina</taxon>
        <taxon>Agaricomycetes</taxon>
        <taxon>Auriculariales</taxon>
        <taxon>Exidiaceae</taxon>
        <taxon>Exidia</taxon>
    </lineage>
</organism>
<feature type="compositionally biased region" description="Low complexity" evidence="1">
    <location>
        <begin position="590"/>
        <end position="606"/>
    </location>
</feature>
<dbReference type="AlphaFoldDB" id="A0A165MAU2"/>
<feature type="region of interest" description="Disordered" evidence="1">
    <location>
        <begin position="390"/>
        <end position="413"/>
    </location>
</feature>